<comment type="caution">
    <text evidence="1">The sequence shown here is derived from an EMBL/GenBank/DDBJ whole genome shotgun (WGS) entry which is preliminary data.</text>
</comment>
<organism evidence="1 2">
    <name type="scientific">Arcicella aurantiaca</name>
    <dbReference type="NCBI Taxonomy" id="591202"/>
    <lineage>
        <taxon>Bacteria</taxon>
        <taxon>Pseudomonadati</taxon>
        <taxon>Bacteroidota</taxon>
        <taxon>Cytophagia</taxon>
        <taxon>Cytophagales</taxon>
        <taxon>Flectobacillaceae</taxon>
        <taxon>Arcicella</taxon>
    </lineage>
</organism>
<evidence type="ECO:0000313" key="1">
    <source>
        <dbReference type="EMBL" id="PWK29246.1"/>
    </source>
</evidence>
<reference evidence="1 2" key="1">
    <citation type="submission" date="2018-05" db="EMBL/GenBank/DDBJ databases">
        <title>Genomic Encyclopedia of Archaeal and Bacterial Type Strains, Phase II (KMG-II): from individual species to whole genera.</title>
        <authorList>
            <person name="Goeker M."/>
        </authorList>
    </citation>
    <scope>NUCLEOTIDE SEQUENCE [LARGE SCALE GENOMIC DNA]</scope>
    <source>
        <strain evidence="1 2">DSM 22214</strain>
    </source>
</reference>
<dbReference type="Proteomes" id="UP000245489">
    <property type="component" value="Unassembled WGS sequence"/>
</dbReference>
<evidence type="ECO:0000313" key="2">
    <source>
        <dbReference type="Proteomes" id="UP000245489"/>
    </source>
</evidence>
<accession>A0A316EE21</accession>
<sequence length="127" mass="14864">MVKILISLLITLSCFKGYSQSNFENTYKKVKSFYITNAVGQKHSTFFVNKADNIIEIADYQIPIFEVKCEYERSERGYHWVEFNCFTGNCIYRNKSDKPLSGFGIKFKSKEDCYTFINLISDLKDIM</sequence>
<name>A0A316EE21_9BACT</name>
<dbReference type="EMBL" id="QGGO01000001">
    <property type="protein sequence ID" value="PWK29246.1"/>
    <property type="molecule type" value="Genomic_DNA"/>
</dbReference>
<keyword evidence="2" id="KW-1185">Reference proteome</keyword>
<dbReference type="AlphaFoldDB" id="A0A316EE21"/>
<proteinExistence type="predicted"/>
<protein>
    <submittedName>
        <fullName evidence="1">Uncharacterized protein</fullName>
    </submittedName>
</protein>
<gene>
    <name evidence="1" type="ORF">LV89_00086</name>
</gene>